<evidence type="ECO:0000313" key="9">
    <source>
        <dbReference type="EMBL" id="MBM6660665.1"/>
    </source>
</evidence>
<evidence type="ECO:0000256" key="6">
    <source>
        <dbReference type="ARBA" id="ARBA00040531"/>
    </source>
</evidence>
<proteinExistence type="predicted"/>
<evidence type="ECO:0000256" key="2">
    <source>
        <dbReference type="ARBA" id="ARBA00022723"/>
    </source>
</evidence>
<dbReference type="RefSeq" id="WP_205107641.1">
    <property type="nucleotide sequence ID" value="NZ_CAWUJD010000001.1"/>
</dbReference>
<dbReference type="CDD" id="cd06141">
    <property type="entry name" value="WRN_exo"/>
    <property type="match status" value="1"/>
</dbReference>
<dbReference type="SUPFAM" id="SSF53098">
    <property type="entry name" value="Ribonuclease H-like"/>
    <property type="match status" value="1"/>
</dbReference>
<protein>
    <recommendedName>
        <fullName evidence="6">3'-5' exonuclease</fullName>
    </recommendedName>
    <alternativeName>
        <fullName evidence="7">Werner Syndrome-like exonuclease</fullName>
    </alternativeName>
</protein>
<evidence type="ECO:0000256" key="7">
    <source>
        <dbReference type="ARBA" id="ARBA00042761"/>
    </source>
</evidence>
<dbReference type="GO" id="GO:0003676">
    <property type="term" value="F:nucleic acid binding"/>
    <property type="evidence" value="ECO:0007669"/>
    <property type="project" value="InterPro"/>
</dbReference>
<name>A0A938WLM2_9BACT</name>
<gene>
    <name evidence="9" type="ORF">H6B30_02680</name>
</gene>
<keyword evidence="1" id="KW-0540">Nuclease</keyword>
<dbReference type="GO" id="GO:0006139">
    <property type="term" value="P:nucleobase-containing compound metabolic process"/>
    <property type="evidence" value="ECO:0007669"/>
    <property type="project" value="InterPro"/>
</dbReference>
<keyword evidence="4 9" id="KW-0269">Exonuclease</keyword>
<evidence type="ECO:0000256" key="5">
    <source>
        <dbReference type="ARBA" id="ARBA00022842"/>
    </source>
</evidence>
<dbReference type="InterPro" id="IPR012337">
    <property type="entry name" value="RNaseH-like_sf"/>
</dbReference>
<dbReference type="GO" id="GO:0008408">
    <property type="term" value="F:3'-5' exonuclease activity"/>
    <property type="evidence" value="ECO:0007669"/>
    <property type="project" value="InterPro"/>
</dbReference>
<dbReference type="InterPro" id="IPR036397">
    <property type="entry name" value="RNaseH_sf"/>
</dbReference>
<evidence type="ECO:0000256" key="3">
    <source>
        <dbReference type="ARBA" id="ARBA00022801"/>
    </source>
</evidence>
<organism evidence="9 10">
    <name type="scientific">Marseilla massiliensis</name>
    <dbReference type="NCBI Taxonomy" id="1841864"/>
    <lineage>
        <taxon>Bacteria</taxon>
        <taxon>Pseudomonadati</taxon>
        <taxon>Bacteroidota</taxon>
        <taxon>Bacteroidia</taxon>
        <taxon>Bacteroidales</taxon>
        <taxon>Prevotellaceae</taxon>
        <taxon>Marseilla</taxon>
    </lineage>
</organism>
<sequence length="213" mass="24118">MKTIYNKYDKSQIGVLPRALFQGRIVVVLSATEAKKAVDFLLSQPILGIDTETRPSFKKGVTHKVSLLQVSSVDTCFLFRLNIIGMSEDIIRLLEDTKVPKVGLSLHDDLLMLHKIAEFKPGYFIDLQDHVGEIGIEDKSLQKLYANVFGEKISKGQRLTNWEADVLNDNQKLYAATDAWACIKLYEELQHLKAYGDYELIKQEDGQVQKSIS</sequence>
<dbReference type="EMBL" id="JACJJL010000003">
    <property type="protein sequence ID" value="MBM6660665.1"/>
    <property type="molecule type" value="Genomic_DNA"/>
</dbReference>
<dbReference type="Pfam" id="PF01612">
    <property type="entry name" value="DNA_pol_A_exo1"/>
    <property type="match status" value="1"/>
</dbReference>
<evidence type="ECO:0000259" key="8">
    <source>
        <dbReference type="SMART" id="SM00474"/>
    </source>
</evidence>
<dbReference type="PANTHER" id="PTHR13620:SF109">
    <property type="entry name" value="3'-5' EXONUCLEASE"/>
    <property type="match status" value="1"/>
</dbReference>
<keyword evidence="10" id="KW-1185">Reference proteome</keyword>
<comment type="caution">
    <text evidence="9">The sequence shown here is derived from an EMBL/GenBank/DDBJ whole genome shotgun (WGS) entry which is preliminary data.</text>
</comment>
<reference evidence="9 10" key="1">
    <citation type="journal article" date="2021" name="Sci. Rep.">
        <title>The distribution of antibiotic resistance genes in chicken gut microbiota commensals.</title>
        <authorList>
            <person name="Juricova H."/>
            <person name="Matiasovicova J."/>
            <person name="Kubasova T."/>
            <person name="Cejkova D."/>
            <person name="Rychlik I."/>
        </authorList>
    </citation>
    <scope>NUCLEOTIDE SEQUENCE [LARGE SCALE GENOMIC DNA]</scope>
    <source>
        <strain evidence="9 10">An819</strain>
    </source>
</reference>
<dbReference type="Gene3D" id="3.30.420.10">
    <property type="entry name" value="Ribonuclease H-like superfamily/Ribonuclease H"/>
    <property type="match status" value="1"/>
</dbReference>
<dbReference type="SMART" id="SM00474">
    <property type="entry name" value="35EXOc"/>
    <property type="match status" value="1"/>
</dbReference>
<dbReference type="InterPro" id="IPR002562">
    <property type="entry name" value="3'-5'_exonuclease_dom"/>
</dbReference>
<keyword evidence="5" id="KW-0460">Magnesium</keyword>
<accession>A0A938WLM2</accession>
<dbReference type="PANTHER" id="PTHR13620">
    <property type="entry name" value="3-5 EXONUCLEASE"/>
    <property type="match status" value="1"/>
</dbReference>
<dbReference type="InterPro" id="IPR051132">
    <property type="entry name" value="3-5_Exonuclease_domain"/>
</dbReference>
<dbReference type="GO" id="GO:0046872">
    <property type="term" value="F:metal ion binding"/>
    <property type="evidence" value="ECO:0007669"/>
    <property type="project" value="UniProtKB-KW"/>
</dbReference>
<keyword evidence="3" id="KW-0378">Hydrolase</keyword>
<dbReference type="Proteomes" id="UP000764045">
    <property type="component" value="Unassembled WGS sequence"/>
</dbReference>
<evidence type="ECO:0000313" key="10">
    <source>
        <dbReference type="Proteomes" id="UP000764045"/>
    </source>
</evidence>
<feature type="domain" description="3'-5' exonuclease" evidence="8">
    <location>
        <begin position="25"/>
        <end position="194"/>
    </location>
</feature>
<keyword evidence="2" id="KW-0479">Metal-binding</keyword>
<dbReference type="AlphaFoldDB" id="A0A938WLM2"/>
<evidence type="ECO:0000256" key="1">
    <source>
        <dbReference type="ARBA" id="ARBA00022722"/>
    </source>
</evidence>
<evidence type="ECO:0000256" key="4">
    <source>
        <dbReference type="ARBA" id="ARBA00022839"/>
    </source>
</evidence>